<dbReference type="InterPro" id="IPR023296">
    <property type="entry name" value="Glyco_hydro_beta-prop_sf"/>
</dbReference>
<dbReference type="OrthoDB" id="3156236at2759"/>
<keyword evidence="6 8" id="KW-0378">Hydrolase</keyword>
<dbReference type="EMBL" id="FJOG01000006">
    <property type="protein sequence ID" value="CZR55003.1"/>
    <property type="molecule type" value="Genomic_DNA"/>
</dbReference>
<dbReference type="STRING" id="576137.A0A1L7WQF3"/>
<dbReference type="PANTHER" id="PTHR40631">
    <property type="entry name" value="ALPHA-L-ARABINOFURANOSIDASE AXHA-2-RELATED"/>
    <property type="match status" value="1"/>
</dbReference>
<comment type="similarity">
    <text evidence="3 8">Belongs to the glycosyl hydrolase 62 family.</text>
</comment>
<evidence type="ECO:0000256" key="7">
    <source>
        <dbReference type="ARBA" id="ARBA00023295"/>
    </source>
</evidence>
<comment type="catalytic activity">
    <reaction evidence="1 8">
        <text>Hydrolysis of terminal non-reducing alpha-L-arabinofuranoside residues in alpha-L-arabinosides.</text>
        <dbReference type="EC" id="3.2.1.55"/>
    </reaction>
</comment>
<evidence type="ECO:0000256" key="6">
    <source>
        <dbReference type="ARBA" id="ARBA00022801"/>
    </source>
</evidence>
<evidence type="ECO:0000256" key="3">
    <source>
        <dbReference type="ARBA" id="ARBA00007396"/>
    </source>
</evidence>
<organism evidence="9 10">
    <name type="scientific">Phialocephala subalpina</name>
    <dbReference type="NCBI Taxonomy" id="576137"/>
    <lineage>
        <taxon>Eukaryota</taxon>
        <taxon>Fungi</taxon>
        <taxon>Dikarya</taxon>
        <taxon>Ascomycota</taxon>
        <taxon>Pezizomycotina</taxon>
        <taxon>Leotiomycetes</taxon>
        <taxon>Helotiales</taxon>
        <taxon>Mollisiaceae</taxon>
        <taxon>Phialocephala</taxon>
        <taxon>Phialocephala fortinii species complex</taxon>
    </lineage>
</organism>
<protein>
    <recommendedName>
        <fullName evidence="8">Alpha-L-arabinofuranosidase</fullName>
        <ecNumber evidence="8">3.2.1.55</ecNumber>
    </recommendedName>
</protein>
<evidence type="ECO:0000313" key="9">
    <source>
        <dbReference type="EMBL" id="CZR55003.1"/>
    </source>
</evidence>
<name>A0A1L7WQF3_9HELO</name>
<proteinExistence type="inferred from homology"/>
<dbReference type="SUPFAM" id="SSF75005">
    <property type="entry name" value="Arabinanase/levansucrase/invertase"/>
    <property type="match status" value="1"/>
</dbReference>
<dbReference type="GO" id="GO:0005576">
    <property type="term" value="C:extracellular region"/>
    <property type="evidence" value="ECO:0007669"/>
    <property type="project" value="UniProtKB-SubCell"/>
</dbReference>
<dbReference type="PANTHER" id="PTHR40631:SF2">
    <property type="entry name" value="ALPHA-L-ARABINOFURANOSIDASE"/>
    <property type="match status" value="1"/>
</dbReference>
<evidence type="ECO:0000313" key="10">
    <source>
        <dbReference type="Proteomes" id="UP000184330"/>
    </source>
</evidence>
<dbReference type="GO" id="GO:0045493">
    <property type="term" value="P:xylan catabolic process"/>
    <property type="evidence" value="ECO:0007669"/>
    <property type="project" value="UniProtKB-UniRule"/>
</dbReference>
<dbReference type="GO" id="GO:0046556">
    <property type="term" value="F:alpha-L-arabinofuranosidase activity"/>
    <property type="evidence" value="ECO:0007669"/>
    <property type="project" value="UniProtKB-UniRule"/>
</dbReference>
<dbReference type="InterPro" id="IPR005193">
    <property type="entry name" value="GH62_arabinosidase"/>
</dbReference>
<dbReference type="GO" id="GO:0046373">
    <property type="term" value="P:L-arabinose metabolic process"/>
    <property type="evidence" value="ECO:0007669"/>
    <property type="project" value="UniProtKB-UniRule"/>
</dbReference>
<comment type="function">
    <text evidence="8">Alpha-L-arabinofuranosidase involved in the hydrolysis of xylan, a major structural heterogeneous polysaccharide found in plant biomass representing the second most abundant polysaccharide in the biosphere, after cellulose.</text>
</comment>
<keyword evidence="5 8" id="KW-0732">Signal</keyword>
<accession>A0A1L7WQF3</accession>
<dbReference type="AlphaFoldDB" id="A0A1L7WQF3"/>
<reference evidence="9 10" key="1">
    <citation type="submission" date="2016-03" db="EMBL/GenBank/DDBJ databases">
        <authorList>
            <person name="Ploux O."/>
        </authorList>
    </citation>
    <scope>NUCLEOTIDE SEQUENCE [LARGE SCALE GENOMIC DNA]</scope>
    <source>
        <strain evidence="9 10">UAMH 11012</strain>
    </source>
</reference>
<comment type="subcellular location">
    <subcellularLocation>
        <location evidence="2 8">Secreted</location>
    </subcellularLocation>
</comment>
<keyword evidence="4 8" id="KW-0964">Secreted</keyword>
<evidence type="ECO:0000256" key="5">
    <source>
        <dbReference type="ARBA" id="ARBA00022729"/>
    </source>
</evidence>
<dbReference type="Gene3D" id="2.115.10.20">
    <property type="entry name" value="Glycosyl hydrolase domain, family 43"/>
    <property type="match status" value="1"/>
</dbReference>
<sequence length="224" mass="24644">MKAERGVYSAIGTGAAPQIFYFESQSFWYLVFQNGNAAYSTNKDISNPAGWSVPTNFFSGTPSILTANIGSGYWVDMRTIRDSSQCYLFSSDDNGYLYRSQTSLANFPNGMGSTVIALSDTEYLLMVEVIGSDGYRYFRSWTGTSLAHTDSNPFARSTNVVFSGTAWTKSISHGEMIRTKVNQAMTISPCNLRYLYQGVSPSAGGDYNAFPWKLGFLTQTNSAC</sequence>
<keyword evidence="7 8" id="KW-0326">Glycosidase</keyword>
<gene>
    <name evidence="9" type="ORF">PAC_04889</name>
</gene>
<evidence type="ECO:0000256" key="4">
    <source>
        <dbReference type="ARBA" id="ARBA00022525"/>
    </source>
</evidence>
<evidence type="ECO:0000256" key="2">
    <source>
        <dbReference type="ARBA" id="ARBA00004613"/>
    </source>
</evidence>
<dbReference type="EC" id="3.2.1.55" evidence="8"/>
<evidence type="ECO:0000256" key="1">
    <source>
        <dbReference type="ARBA" id="ARBA00001462"/>
    </source>
</evidence>
<dbReference type="Proteomes" id="UP000184330">
    <property type="component" value="Unassembled WGS sequence"/>
</dbReference>
<keyword evidence="10" id="KW-1185">Reference proteome</keyword>
<dbReference type="Pfam" id="PF03664">
    <property type="entry name" value="Glyco_hydro_62"/>
    <property type="match status" value="1"/>
</dbReference>
<evidence type="ECO:0000256" key="8">
    <source>
        <dbReference type="RuleBase" id="RU368117"/>
    </source>
</evidence>